<evidence type="ECO:0000313" key="1">
    <source>
        <dbReference type="EMBL" id="JAS92987.1"/>
    </source>
</evidence>
<organism evidence="1">
    <name type="scientific">Homalodisca liturata</name>
    <dbReference type="NCBI Taxonomy" id="320908"/>
    <lineage>
        <taxon>Eukaryota</taxon>
        <taxon>Metazoa</taxon>
        <taxon>Ecdysozoa</taxon>
        <taxon>Arthropoda</taxon>
        <taxon>Hexapoda</taxon>
        <taxon>Insecta</taxon>
        <taxon>Pterygota</taxon>
        <taxon>Neoptera</taxon>
        <taxon>Paraneoptera</taxon>
        <taxon>Hemiptera</taxon>
        <taxon>Auchenorrhyncha</taxon>
        <taxon>Membracoidea</taxon>
        <taxon>Cicadellidae</taxon>
        <taxon>Cicadellinae</taxon>
        <taxon>Proconiini</taxon>
        <taxon>Homalodisca</taxon>
    </lineage>
</organism>
<dbReference type="EMBL" id="GECU01014719">
    <property type="protein sequence ID" value="JAS92987.1"/>
    <property type="molecule type" value="Transcribed_RNA"/>
</dbReference>
<feature type="non-terminal residue" evidence="1">
    <location>
        <position position="1"/>
    </location>
</feature>
<name>A0A1B6J1D7_9HEMI</name>
<reference evidence="1" key="1">
    <citation type="submission" date="2015-11" db="EMBL/GenBank/DDBJ databases">
        <title>De novo transcriptome assembly of four potential Pierce s Disease insect vectors from Arizona vineyards.</title>
        <authorList>
            <person name="Tassone E.E."/>
        </authorList>
    </citation>
    <scope>NUCLEOTIDE SEQUENCE</scope>
</reference>
<accession>A0A1B6J1D7</accession>
<protein>
    <submittedName>
        <fullName evidence="1">Uncharacterized protein</fullName>
    </submittedName>
</protein>
<gene>
    <name evidence="1" type="ORF">g.56045</name>
</gene>
<dbReference type="AlphaFoldDB" id="A0A1B6J1D7"/>
<feature type="non-terminal residue" evidence="1">
    <location>
        <position position="141"/>
    </location>
</feature>
<proteinExistence type="predicted"/>
<sequence>AFQCLGKNLGSQITEVKTCIVGVQKELEGVNNTIGAMQTTLTSLVSENEVRKSEYAKLEQENRELSKGIAELHKQVREMEQYSRRDNVEIVGIPLTRGENVHSVLSKLAKILKLDFNRRDVSVAHRLPTRDGQTHLSIIVK</sequence>